<dbReference type="Gene3D" id="1.10.287.1490">
    <property type="match status" value="1"/>
</dbReference>
<keyword evidence="1" id="KW-0175">Coiled coil</keyword>
<feature type="region of interest" description="Disordered" evidence="2">
    <location>
        <begin position="346"/>
        <end position="371"/>
    </location>
</feature>
<sequence length="862" mass="97430">MPASLLSPDLVLGSGAAMRKEKKDVLTYGKRKADSQDLETLSEELVEEREQLLRDIETLKAEKAQEIEDLRVQMEREKQTSQDLETLSEELVEEREQLLRDIETLKAEKAQEIEDLRVQMEREKQTSQDLETLSEELVEEREQLLRDIETLKAEKAQEIKDLEQVVRSLQASSQASSEARVEDMENENKVLQQTVIETSSQVSKLEWERQQLGLELDQVKEQAARAQELEQELHRLQEENEKLATEVSALMTAPERVCALERESQGLLLENQRLQTSLDPLQPEGLERDTQLDTRHGWVLPPEGPAILVSALDPILAPHCVCGCGTFHSELPECLAHCAQGTEQQLPAPAGGTERELETLQEQHQQLAAAHEALQRDHACLGALHEHLSGEHEALRDDTAGRRRCCIGPGMQSKALSDRGAGGAADPPKELQASLESTQQEVNDWQAQCEGLKREQEELQTHTKELQSSLENTQLDVNHWQALYEGLKEEKEELHATPRSCKAPWRTHSWSSLENTQLEVNHWQALYEGLKEEQEELHANTKELQTSLENTQLELEVNRWQALYEGLKGEQEELQTHTKELQTSLESTQLEVNHLQAQCEGLKREQEELQTHTKQLQSFLNDRQLEVNSWQAQCDWQREELQSMNISLTELDNHCQRLSSLRRNVEEENRHLQSQVHRLNEQNQRLLQEDGRTRTSTTRSSSNPFSSLTSSEHLGELPILESEFLQLLDGDRAGSSVPSCELQHVLDIPNASLEKCALGSPAGLPLLCEQEAAQSPLEAGFSDPARSPRPESFRSEDLMPSRDTALCPPLNASTPGHSSLSRQEYPPPRMGLSTRRHPEEGCVPAPGLGGPVSPEQRMVTLE</sequence>
<dbReference type="PANTHER" id="PTHR18947">
    <property type="entry name" value="HOOK PROTEINS"/>
    <property type="match status" value="1"/>
</dbReference>
<dbReference type="GO" id="GO:0005737">
    <property type="term" value="C:cytoplasm"/>
    <property type="evidence" value="ECO:0007669"/>
    <property type="project" value="TreeGrafter"/>
</dbReference>
<comment type="caution">
    <text evidence="3">The sequence shown here is derived from an EMBL/GenBank/DDBJ whole genome shotgun (WGS) entry which is preliminary data.</text>
</comment>
<dbReference type="GO" id="GO:0005813">
    <property type="term" value="C:centrosome"/>
    <property type="evidence" value="ECO:0007669"/>
    <property type="project" value="TreeGrafter"/>
</dbReference>
<dbReference type="Proteomes" id="UP001177744">
    <property type="component" value="Unassembled WGS sequence"/>
</dbReference>
<feature type="compositionally biased region" description="Low complexity" evidence="2">
    <location>
        <begin position="360"/>
        <end position="371"/>
    </location>
</feature>
<dbReference type="AlphaFoldDB" id="A0AA40HKD3"/>
<dbReference type="GO" id="GO:0031122">
    <property type="term" value="P:cytoplasmic microtubule organization"/>
    <property type="evidence" value="ECO:0007669"/>
    <property type="project" value="TreeGrafter"/>
</dbReference>
<protein>
    <submittedName>
        <fullName evidence="3">Uncharacterized protein</fullName>
    </submittedName>
</protein>
<dbReference type="GO" id="GO:0051959">
    <property type="term" value="F:dynein light intermediate chain binding"/>
    <property type="evidence" value="ECO:0007669"/>
    <property type="project" value="TreeGrafter"/>
</dbReference>
<feature type="compositionally biased region" description="Polar residues" evidence="2">
    <location>
        <begin position="811"/>
        <end position="822"/>
    </location>
</feature>
<feature type="region of interest" description="Disordered" evidence="2">
    <location>
        <begin position="775"/>
        <end position="862"/>
    </location>
</feature>
<evidence type="ECO:0000256" key="1">
    <source>
        <dbReference type="SAM" id="Coils"/>
    </source>
</evidence>
<reference evidence="3" key="1">
    <citation type="submission" date="2023-06" db="EMBL/GenBank/DDBJ databases">
        <title>Reference genome for the Northern bat (Eptesicus nilssonii), a most northern bat species.</title>
        <authorList>
            <person name="Laine V.N."/>
            <person name="Pulliainen A.T."/>
            <person name="Lilley T.M."/>
        </authorList>
    </citation>
    <scope>NUCLEOTIDE SEQUENCE</scope>
    <source>
        <strain evidence="3">BLF_Eptnil</strain>
        <tissue evidence="3">Kidney</tissue>
    </source>
</reference>
<gene>
    <name evidence="3" type="ORF">QTO34_006344</name>
</gene>
<dbReference type="EMBL" id="JAULJE010000017">
    <property type="protein sequence ID" value="KAK1332813.1"/>
    <property type="molecule type" value="Genomic_DNA"/>
</dbReference>
<accession>A0AA40HKD3</accession>
<feature type="region of interest" description="Disordered" evidence="2">
    <location>
        <begin position="681"/>
        <end position="712"/>
    </location>
</feature>
<proteinExistence type="predicted"/>
<feature type="compositionally biased region" description="Low complexity" evidence="2">
    <location>
        <begin position="694"/>
        <end position="711"/>
    </location>
</feature>
<organism evidence="3 4">
    <name type="scientific">Cnephaeus nilssonii</name>
    <name type="common">Northern bat</name>
    <name type="synonym">Eptesicus nilssonii</name>
    <dbReference type="NCBI Taxonomy" id="3371016"/>
    <lineage>
        <taxon>Eukaryota</taxon>
        <taxon>Metazoa</taxon>
        <taxon>Chordata</taxon>
        <taxon>Craniata</taxon>
        <taxon>Vertebrata</taxon>
        <taxon>Euteleostomi</taxon>
        <taxon>Mammalia</taxon>
        <taxon>Eutheria</taxon>
        <taxon>Laurasiatheria</taxon>
        <taxon>Chiroptera</taxon>
        <taxon>Yangochiroptera</taxon>
        <taxon>Vespertilionidae</taxon>
        <taxon>Cnephaeus</taxon>
    </lineage>
</organism>
<evidence type="ECO:0000313" key="4">
    <source>
        <dbReference type="Proteomes" id="UP001177744"/>
    </source>
</evidence>
<dbReference type="GO" id="GO:0008017">
    <property type="term" value="F:microtubule binding"/>
    <property type="evidence" value="ECO:0007669"/>
    <property type="project" value="TreeGrafter"/>
</dbReference>
<evidence type="ECO:0000256" key="2">
    <source>
        <dbReference type="SAM" id="MobiDB-lite"/>
    </source>
</evidence>
<dbReference type="GO" id="GO:0030705">
    <property type="term" value="P:cytoskeleton-dependent intracellular transport"/>
    <property type="evidence" value="ECO:0007669"/>
    <property type="project" value="TreeGrafter"/>
</dbReference>
<feature type="coiled-coil region" evidence="1">
    <location>
        <begin position="31"/>
        <end position="253"/>
    </location>
</feature>
<feature type="region of interest" description="Disordered" evidence="2">
    <location>
        <begin position="411"/>
        <end position="430"/>
    </location>
</feature>
<name>A0AA40HKD3_CNENI</name>
<feature type="coiled-coil region" evidence="1">
    <location>
        <begin position="435"/>
        <end position="622"/>
    </location>
</feature>
<feature type="compositionally biased region" description="Basic and acidic residues" evidence="2">
    <location>
        <begin position="786"/>
        <end position="800"/>
    </location>
</feature>
<keyword evidence="4" id="KW-1185">Reference proteome</keyword>
<dbReference type="PANTHER" id="PTHR18947:SF28">
    <property type="entry name" value="GIRDIN, ISOFORM A"/>
    <property type="match status" value="1"/>
</dbReference>
<evidence type="ECO:0000313" key="3">
    <source>
        <dbReference type="EMBL" id="KAK1332813.1"/>
    </source>
</evidence>